<evidence type="ECO:0000256" key="1">
    <source>
        <dbReference type="SAM" id="MobiDB-lite"/>
    </source>
</evidence>
<organism evidence="2">
    <name type="scientific">Arundo donax</name>
    <name type="common">Giant reed</name>
    <name type="synonym">Donax arundinaceus</name>
    <dbReference type="NCBI Taxonomy" id="35708"/>
    <lineage>
        <taxon>Eukaryota</taxon>
        <taxon>Viridiplantae</taxon>
        <taxon>Streptophyta</taxon>
        <taxon>Embryophyta</taxon>
        <taxon>Tracheophyta</taxon>
        <taxon>Spermatophyta</taxon>
        <taxon>Magnoliopsida</taxon>
        <taxon>Liliopsida</taxon>
        <taxon>Poales</taxon>
        <taxon>Poaceae</taxon>
        <taxon>PACMAD clade</taxon>
        <taxon>Arundinoideae</taxon>
        <taxon>Arundineae</taxon>
        <taxon>Arundo</taxon>
    </lineage>
</organism>
<evidence type="ECO:0000313" key="2">
    <source>
        <dbReference type="EMBL" id="JAD85826.1"/>
    </source>
</evidence>
<reference evidence="2" key="2">
    <citation type="journal article" date="2015" name="Data Brief">
        <title>Shoot transcriptome of the giant reed, Arundo donax.</title>
        <authorList>
            <person name="Barrero R.A."/>
            <person name="Guerrero F.D."/>
            <person name="Moolhuijzen P."/>
            <person name="Goolsby J.A."/>
            <person name="Tidwell J."/>
            <person name="Bellgard S.E."/>
            <person name="Bellgard M.I."/>
        </authorList>
    </citation>
    <scope>NUCLEOTIDE SEQUENCE</scope>
    <source>
        <tissue evidence="2">Shoot tissue taken approximately 20 cm above the soil surface</tissue>
    </source>
</reference>
<feature type="compositionally biased region" description="Polar residues" evidence="1">
    <location>
        <begin position="31"/>
        <end position="42"/>
    </location>
</feature>
<feature type="region of interest" description="Disordered" evidence="1">
    <location>
        <begin position="31"/>
        <end position="54"/>
    </location>
</feature>
<proteinExistence type="predicted"/>
<sequence length="76" mass="8307">MIPIVYSLRSPEGFSVLTVEVGCGKLYQGHSHQVSGSTGSTLEKNRGRRGYTSLGRQFVTRVDDPEYSGSMTPGQR</sequence>
<protein>
    <submittedName>
        <fullName evidence="2">Uncharacterized protein</fullName>
    </submittedName>
</protein>
<accession>A0A0A9DDA4</accession>
<dbReference type="EMBL" id="GBRH01212069">
    <property type="protein sequence ID" value="JAD85826.1"/>
    <property type="molecule type" value="Transcribed_RNA"/>
</dbReference>
<name>A0A0A9DDA4_ARUDO</name>
<reference evidence="2" key="1">
    <citation type="submission" date="2014-09" db="EMBL/GenBank/DDBJ databases">
        <authorList>
            <person name="Magalhaes I.L.F."/>
            <person name="Oliveira U."/>
            <person name="Santos F.R."/>
            <person name="Vidigal T.H.D.A."/>
            <person name="Brescovit A.D."/>
            <person name="Santos A.J."/>
        </authorList>
    </citation>
    <scope>NUCLEOTIDE SEQUENCE</scope>
    <source>
        <tissue evidence="2">Shoot tissue taken approximately 20 cm above the soil surface</tissue>
    </source>
</reference>
<dbReference type="AlphaFoldDB" id="A0A0A9DDA4"/>